<dbReference type="InterPro" id="IPR029069">
    <property type="entry name" value="HotDog_dom_sf"/>
</dbReference>
<sequence length="257" mass="27540">MTPIADLLAAAERTDAGFRTAIPADWMQGRTAFGGLSAALALQAALDVEPDLPPLRSVQIAFIGPLAGAVTITAAKLRRGRNAAFIQSDVASDAGLGLRATFVFMAELASVIEHDQARRASVAPPAADDQLYTGPDNFFTGNFNFFDPKLKLGPAEWMRWARLRARDGLHPMVELIAIGDALPPGAFKLAGQRQTPLSSLNWQINFLTPEPATQDGWWLLNAAADTARRGYSSQHMSIWNSAGEPIAEAMQGVAIFG</sequence>
<evidence type="ECO:0000259" key="2">
    <source>
        <dbReference type="Pfam" id="PF20789"/>
    </source>
</evidence>
<dbReference type="Pfam" id="PF13622">
    <property type="entry name" value="4HBT_3"/>
    <property type="match status" value="1"/>
</dbReference>
<organism evidence="3">
    <name type="scientific">Sphingomonas psychrotolerans</name>
    <dbReference type="NCBI Taxonomy" id="1327635"/>
    <lineage>
        <taxon>Bacteria</taxon>
        <taxon>Pseudomonadati</taxon>
        <taxon>Pseudomonadota</taxon>
        <taxon>Alphaproteobacteria</taxon>
        <taxon>Sphingomonadales</taxon>
        <taxon>Sphingomonadaceae</taxon>
        <taxon>Sphingomonas</taxon>
    </lineage>
</organism>
<dbReference type="InterPro" id="IPR042171">
    <property type="entry name" value="Acyl-CoA_hotdog"/>
</dbReference>
<feature type="domain" description="Acyl-CoA thioesterase-like C-terminal" evidence="2">
    <location>
        <begin position="137"/>
        <end position="253"/>
    </location>
</feature>
<dbReference type="InterPro" id="IPR049450">
    <property type="entry name" value="ACOT8-like_C"/>
</dbReference>
<accession>A0ABU3MZV4</accession>
<reference evidence="3" key="1">
    <citation type="submission" date="2022-04" db="EMBL/GenBank/DDBJ databases">
        <title>Tomato heritable bacteria conferring resistance against bacterial wilt.</title>
        <authorList>
            <person name="Yin J."/>
        </authorList>
    </citation>
    <scope>NUCLEOTIDE SEQUENCE</scope>
    <source>
        <strain evidence="3">Cra20</strain>
    </source>
</reference>
<feature type="domain" description="Acyl-CoA thioesterase-like N-terminal HotDog" evidence="1">
    <location>
        <begin position="22"/>
        <end position="105"/>
    </location>
</feature>
<evidence type="ECO:0000313" key="3">
    <source>
        <dbReference type="EMBL" id="MDT8757827.1"/>
    </source>
</evidence>
<protein>
    <submittedName>
        <fullName evidence="3">Thioesterase family protein</fullName>
    </submittedName>
</protein>
<gene>
    <name evidence="3" type="ORF">MZO42_03875</name>
</gene>
<dbReference type="Pfam" id="PF20789">
    <property type="entry name" value="4HBT_3C"/>
    <property type="match status" value="1"/>
</dbReference>
<name>A0ABU3MZV4_9SPHN</name>
<dbReference type="InterPro" id="IPR049449">
    <property type="entry name" value="TesB_ACOT8-like_N"/>
</dbReference>
<dbReference type="Gene3D" id="2.40.160.210">
    <property type="entry name" value="Acyl-CoA thioesterase, double hotdog domain"/>
    <property type="match status" value="1"/>
</dbReference>
<evidence type="ECO:0000259" key="1">
    <source>
        <dbReference type="Pfam" id="PF13622"/>
    </source>
</evidence>
<dbReference type="EMBL" id="JALMLT010000001">
    <property type="protein sequence ID" value="MDT8757827.1"/>
    <property type="molecule type" value="Genomic_DNA"/>
</dbReference>
<dbReference type="SUPFAM" id="SSF54637">
    <property type="entry name" value="Thioesterase/thiol ester dehydrase-isomerase"/>
    <property type="match status" value="2"/>
</dbReference>
<proteinExistence type="predicted"/>
<comment type="caution">
    <text evidence="3">The sequence shown here is derived from an EMBL/GenBank/DDBJ whole genome shotgun (WGS) entry which is preliminary data.</text>
</comment>